<evidence type="ECO:0000256" key="4">
    <source>
        <dbReference type="ARBA" id="ARBA00022989"/>
    </source>
</evidence>
<feature type="transmembrane region" description="Helical" evidence="7">
    <location>
        <begin position="189"/>
        <end position="214"/>
    </location>
</feature>
<keyword evidence="2 7" id="KW-0808">Transferase</keyword>
<dbReference type="GO" id="GO:0019706">
    <property type="term" value="F:protein-cysteine S-palmitoyltransferase activity"/>
    <property type="evidence" value="ECO:0007669"/>
    <property type="project" value="UniProtKB-EC"/>
</dbReference>
<dbReference type="GO" id="GO:0006612">
    <property type="term" value="P:protein targeting to membrane"/>
    <property type="evidence" value="ECO:0007669"/>
    <property type="project" value="TreeGrafter"/>
</dbReference>
<organism evidence="9">
    <name type="scientific">Favella ehrenbergii</name>
    <dbReference type="NCBI Taxonomy" id="182087"/>
    <lineage>
        <taxon>Eukaryota</taxon>
        <taxon>Sar</taxon>
        <taxon>Alveolata</taxon>
        <taxon>Ciliophora</taxon>
        <taxon>Intramacronucleata</taxon>
        <taxon>Spirotrichea</taxon>
        <taxon>Choreotrichia</taxon>
        <taxon>Tintinnida</taxon>
        <taxon>Xystonellidae</taxon>
        <taxon>Favella</taxon>
    </lineage>
</organism>
<dbReference type="GO" id="GO:0005783">
    <property type="term" value="C:endoplasmic reticulum"/>
    <property type="evidence" value="ECO:0007669"/>
    <property type="project" value="TreeGrafter"/>
</dbReference>
<evidence type="ECO:0000259" key="8">
    <source>
        <dbReference type="Pfam" id="PF01529"/>
    </source>
</evidence>
<keyword evidence="3 7" id="KW-0812">Transmembrane</keyword>
<keyword evidence="6 7" id="KW-0012">Acyltransferase</keyword>
<evidence type="ECO:0000313" key="9">
    <source>
        <dbReference type="EMBL" id="CAE0314401.1"/>
    </source>
</evidence>
<proteinExistence type="inferred from homology"/>
<protein>
    <recommendedName>
        <fullName evidence="7">Palmitoyltransferase</fullName>
        <ecNumber evidence="7">2.3.1.225</ecNumber>
    </recommendedName>
</protein>
<name>A0A7S3MN62_9SPIT</name>
<comment type="domain">
    <text evidence="7">The DHHC domain is required for palmitoyltransferase activity.</text>
</comment>
<comment type="similarity">
    <text evidence="7">Belongs to the DHHC palmitoyltransferase family.</text>
</comment>
<accession>A0A7S3MN62</accession>
<keyword evidence="4 7" id="KW-1133">Transmembrane helix</keyword>
<evidence type="ECO:0000256" key="1">
    <source>
        <dbReference type="ARBA" id="ARBA00004141"/>
    </source>
</evidence>
<evidence type="ECO:0000256" key="2">
    <source>
        <dbReference type="ARBA" id="ARBA00022679"/>
    </source>
</evidence>
<evidence type="ECO:0000256" key="5">
    <source>
        <dbReference type="ARBA" id="ARBA00023136"/>
    </source>
</evidence>
<dbReference type="Pfam" id="PF01529">
    <property type="entry name" value="DHHC"/>
    <property type="match status" value="1"/>
</dbReference>
<feature type="transmembrane region" description="Helical" evidence="7">
    <location>
        <begin position="12"/>
        <end position="29"/>
    </location>
</feature>
<dbReference type="PROSITE" id="PS50216">
    <property type="entry name" value="DHHC"/>
    <property type="match status" value="1"/>
</dbReference>
<dbReference type="GO" id="GO:0016020">
    <property type="term" value="C:membrane"/>
    <property type="evidence" value="ECO:0007669"/>
    <property type="project" value="UniProtKB-SubCell"/>
</dbReference>
<feature type="transmembrane region" description="Helical" evidence="7">
    <location>
        <begin position="141"/>
        <end position="162"/>
    </location>
</feature>
<dbReference type="AlphaFoldDB" id="A0A7S3MN62"/>
<feature type="domain" description="Palmitoyltransferase DHHC" evidence="8">
    <location>
        <begin position="92"/>
        <end position="229"/>
    </location>
</feature>
<evidence type="ECO:0000256" key="3">
    <source>
        <dbReference type="ARBA" id="ARBA00022692"/>
    </source>
</evidence>
<feature type="transmembrane region" description="Helical" evidence="7">
    <location>
        <begin position="35"/>
        <end position="56"/>
    </location>
</feature>
<comment type="subcellular location">
    <subcellularLocation>
        <location evidence="1">Membrane</location>
        <topology evidence="1">Multi-pass membrane protein</topology>
    </subcellularLocation>
</comment>
<dbReference type="InterPro" id="IPR001594">
    <property type="entry name" value="Palmitoyltrfase_DHHC"/>
</dbReference>
<evidence type="ECO:0000256" key="6">
    <source>
        <dbReference type="ARBA" id="ARBA00023315"/>
    </source>
</evidence>
<evidence type="ECO:0000256" key="7">
    <source>
        <dbReference type="RuleBase" id="RU079119"/>
    </source>
</evidence>
<dbReference type="EMBL" id="HBIE01031085">
    <property type="protein sequence ID" value="CAE0314401.1"/>
    <property type="molecule type" value="Transcribed_RNA"/>
</dbReference>
<gene>
    <name evidence="9" type="ORF">FEHR0123_LOCUS9327</name>
</gene>
<comment type="catalytic activity">
    <reaction evidence="7">
        <text>L-cysteinyl-[protein] + hexadecanoyl-CoA = S-hexadecanoyl-L-cysteinyl-[protein] + CoA</text>
        <dbReference type="Rhea" id="RHEA:36683"/>
        <dbReference type="Rhea" id="RHEA-COMP:10131"/>
        <dbReference type="Rhea" id="RHEA-COMP:11032"/>
        <dbReference type="ChEBI" id="CHEBI:29950"/>
        <dbReference type="ChEBI" id="CHEBI:57287"/>
        <dbReference type="ChEBI" id="CHEBI:57379"/>
        <dbReference type="ChEBI" id="CHEBI:74151"/>
        <dbReference type="EC" id="2.3.1.225"/>
    </reaction>
</comment>
<dbReference type="GO" id="GO:0005794">
    <property type="term" value="C:Golgi apparatus"/>
    <property type="evidence" value="ECO:0007669"/>
    <property type="project" value="TreeGrafter"/>
</dbReference>
<dbReference type="PANTHER" id="PTHR22883">
    <property type="entry name" value="ZINC FINGER DHHC DOMAIN CONTAINING PROTEIN"/>
    <property type="match status" value="1"/>
</dbReference>
<dbReference type="InterPro" id="IPR039859">
    <property type="entry name" value="PFA4/ZDH16/20/ERF2-like"/>
</dbReference>
<dbReference type="EC" id="2.3.1.225" evidence="7"/>
<sequence>MMPVSRNSRSSILFAVLFFYIVITQIVVLQPVMNVYYFMISTTLISVKLFAAWYFGMKSNPGYVERESIEEADSERKDKLEFGEVLKKLPGSKLCPYCRVIKPPRSRHCQACNKCTDRYETHCVWFNNCVGRGNSNYHMIFVFYVWLDVFLIGWISMTMIGVTHCDDEHVHYDTPCYYRSLCVGCNNLAIHYIVAVGDMVICFFFMIVTTWPMIRTWINYCKNETSYEGFVRKARGRHGATSDLDSMPSVDGASLLEEDDGDADALFAKAAGQRRRSRGFKLNCKEMCCNRDVISQDRLLQIYLKEAEFPNQLED</sequence>
<keyword evidence="5 7" id="KW-0472">Membrane</keyword>
<reference evidence="9" key="1">
    <citation type="submission" date="2021-01" db="EMBL/GenBank/DDBJ databases">
        <authorList>
            <person name="Corre E."/>
            <person name="Pelletier E."/>
            <person name="Niang G."/>
            <person name="Scheremetjew M."/>
            <person name="Finn R."/>
            <person name="Kale V."/>
            <person name="Holt S."/>
            <person name="Cochrane G."/>
            <person name="Meng A."/>
            <person name="Brown T."/>
            <person name="Cohen L."/>
        </authorList>
    </citation>
    <scope>NUCLEOTIDE SEQUENCE</scope>
    <source>
        <strain evidence="9">Fehren 1</strain>
    </source>
</reference>